<evidence type="ECO:0000259" key="1">
    <source>
        <dbReference type="Pfam" id="PF01814"/>
    </source>
</evidence>
<dbReference type="AlphaFoldDB" id="A0A1G7AT60"/>
<organism evidence="2 3">
    <name type="scientific">Auraticoccus monumenti</name>
    <dbReference type="NCBI Taxonomy" id="675864"/>
    <lineage>
        <taxon>Bacteria</taxon>
        <taxon>Bacillati</taxon>
        <taxon>Actinomycetota</taxon>
        <taxon>Actinomycetes</taxon>
        <taxon>Propionibacteriales</taxon>
        <taxon>Propionibacteriaceae</taxon>
        <taxon>Auraticoccus</taxon>
    </lineage>
</organism>
<sequence>MAWAAELRRVHLQLRRALEVAREAADAPEAAERGRDLLLFCHGFCTALSRHHRGEDTFLFPAVAASHPELADTLRALQQDHSMIEHLLGGLQQALDGGLGPAELGRHLDGIEAVMESHFRYEERQLLRVLETLELDAAPGAVLGPLA</sequence>
<name>A0A1G7AT60_9ACTN</name>
<feature type="domain" description="Hemerythrin-like" evidence="1">
    <location>
        <begin position="6"/>
        <end position="129"/>
    </location>
</feature>
<protein>
    <submittedName>
        <fullName evidence="2">Hemerythrin HHE cation binding domain-containing protein</fullName>
    </submittedName>
</protein>
<dbReference type="STRING" id="675864.SAMN04489747_2722"/>
<gene>
    <name evidence="2" type="ORF">SAMN04489747_2722</name>
</gene>
<dbReference type="Pfam" id="PF01814">
    <property type="entry name" value="Hemerythrin"/>
    <property type="match status" value="1"/>
</dbReference>
<dbReference type="InterPro" id="IPR012312">
    <property type="entry name" value="Hemerythrin-like"/>
</dbReference>
<keyword evidence="3" id="KW-1185">Reference proteome</keyword>
<dbReference type="EMBL" id="LT629688">
    <property type="protein sequence ID" value="SDE17993.1"/>
    <property type="molecule type" value="Genomic_DNA"/>
</dbReference>
<proteinExistence type="predicted"/>
<dbReference type="Proteomes" id="UP000198546">
    <property type="component" value="Chromosome i"/>
</dbReference>
<dbReference type="RefSeq" id="WP_231946316.1">
    <property type="nucleotide sequence ID" value="NZ_LT629688.1"/>
</dbReference>
<reference evidence="2 3" key="1">
    <citation type="submission" date="2016-10" db="EMBL/GenBank/DDBJ databases">
        <authorList>
            <person name="de Groot N.N."/>
        </authorList>
    </citation>
    <scope>NUCLEOTIDE SEQUENCE [LARGE SCALE GENOMIC DNA]</scope>
    <source>
        <strain evidence="2 3">MON 2.2</strain>
    </source>
</reference>
<evidence type="ECO:0000313" key="3">
    <source>
        <dbReference type="Proteomes" id="UP000198546"/>
    </source>
</evidence>
<dbReference type="Gene3D" id="1.20.120.520">
    <property type="entry name" value="nmb1532 protein domain like"/>
    <property type="match status" value="1"/>
</dbReference>
<accession>A0A1G7AT60</accession>
<evidence type="ECO:0000313" key="2">
    <source>
        <dbReference type="EMBL" id="SDE17993.1"/>
    </source>
</evidence>